<reference evidence="2 3" key="1">
    <citation type="journal article" date="2003" name="Genome Res.">
        <title>Comparative genome analysis of Vibrio vulnificus, a marine pathogen.</title>
        <authorList>
            <person name="Chen C.Y."/>
            <person name="Wu K.M."/>
            <person name="Chang Y.C."/>
            <person name="Chang C.H."/>
            <person name="Tsai H.C."/>
            <person name="Liao T.L."/>
            <person name="Liu Y.M."/>
            <person name="Chen H.J."/>
            <person name="Shen A.B."/>
            <person name="Li J.C."/>
            <person name="Su T.L."/>
            <person name="Shao C.P."/>
            <person name="Lee C.T."/>
            <person name="Hor L.I."/>
            <person name="Tsai S.F."/>
        </authorList>
    </citation>
    <scope>NUCLEOTIDE SEQUENCE [LARGE SCALE GENOMIC DNA]</scope>
    <source>
        <strain evidence="2 3">YJ016</strain>
    </source>
</reference>
<feature type="transmembrane region" description="Helical" evidence="1">
    <location>
        <begin position="12"/>
        <end position="31"/>
    </location>
</feature>
<dbReference type="PANTHER" id="PTHR37308">
    <property type="entry name" value="INTEGRAL MEMBRANE PROTEIN"/>
    <property type="match status" value="1"/>
</dbReference>
<keyword evidence="1" id="KW-1133">Transmembrane helix</keyword>
<feature type="transmembrane region" description="Helical" evidence="1">
    <location>
        <begin position="159"/>
        <end position="178"/>
    </location>
</feature>
<feature type="transmembrane region" description="Helical" evidence="1">
    <location>
        <begin position="184"/>
        <end position="217"/>
    </location>
</feature>
<dbReference type="Proteomes" id="UP000002675">
    <property type="component" value="Chromosome II"/>
</dbReference>
<gene>
    <name evidence="2" type="ordered locus">VVA0072</name>
</gene>
<dbReference type="STRING" id="672.VV93_v1c30840"/>
<keyword evidence="1" id="KW-0812">Transmembrane</keyword>
<feature type="transmembrane region" description="Helical" evidence="1">
    <location>
        <begin position="92"/>
        <end position="117"/>
    </location>
</feature>
<name>Q7MG97_VIBVY</name>
<feature type="transmembrane region" description="Helical" evidence="1">
    <location>
        <begin position="51"/>
        <end position="71"/>
    </location>
</feature>
<protein>
    <submittedName>
        <fullName evidence="2">Predicted membrane protein</fullName>
    </submittedName>
</protein>
<dbReference type="PANTHER" id="PTHR37308:SF1">
    <property type="entry name" value="POLYPRENYL-PHOSPHATE TRANSPORTER"/>
    <property type="match status" value="1"/>
</dbReference>
<dbReference type="InterPro" id="IPR007163">
    <property type="entry name" value="VCA0040-like"/>
</dbReference>
<evidence type="ECO:0000313" key="2">
    <source>
        <dbReference type="EMBL" id="BAC96098.1"/>
    </source>
</evidence>
<organism evidence="2 3">
    <name type="scientific">Vibrio vulnificus (strain YJ016)</name>
    <dbReference type="NCBI Taxonomy" id="196600"/>
    <lineage>
        <taxon>Bacteria</taxon>
        <taxon>Pseudomonadati</taxon>
        <taxon>Pseudomonadota</taxon>
        <taxon>Gammaproteobacteria</taxon>
        <taxon>Vibrionales</taxon>
        <taxon>Vibrionaceae</taxon>
        <taxon>Vibrio</taxon>
    </lineage>
</organism>
<dbReference type="Pfam" id="PF04018">
    <property type="entry name" value="VCA0040-like"/>
    <property type="match status" value="1"/>
</dbReference>
<accession>Q7MG97</accession>
<sequence length="339" mass="37659">MFEGRERYVHVISYFFDMNLGILAALLFYDFNDMNYLFTFLKGLAMGAADVVPGVSGGTIAFITGIYDTLLESIRRINPSVIKIWRAEGFKAAFNHINGFFLIALFGGVLTSIATLAKLITWLLANHPIPIWSFFFGLILVSVYHILKQVEKKDLTRFALLFLGIAFAYSITVLKPLHLEPTSINVLIAGAIAICAMILPGISGSFILLLIGMYAPVLGAVKSFQVDILALFLVGCVTGLLTFSHVLSWLLRKFRDFTLMFLTGLMIGTLPKIWPWKETISWRLNSKGEQVPLVQHNLSPFEFEALTSQPSQWVMAIIMALVAIALVLGLEKFAEANAK</sequence>
<proteinExistence type="predicted"/>
<feature type="transmembrane region" description="Helical" evidence="1">
    <location>
        <begin position="129"/>
        <end position="147"/>
    </location>
</feature>
<keyword evidence="1" id="KW-0472">Membrane</keyword>
<dbReference type="EMBL" id="BA000038">
    <property type="protein sequence ID" value="BAC96098.1"/>
    <property type="molecule type" value="Genomic_DNA"/>
</dbReference>
<dbReference type="KEGG" id="vvy:VVA0072"/>
<feature type="transmembrane region" description="Helical" evidence="1">
    <location>
        <begin position="313"/>
        <end position="330"/>
    </location>
</feature>
<dbReference type="eggNOG" id="COG2035">
    <property type="taxonomic scope" value="Bacteria"/>
</dbReference>
<evidence type="ECO:0000256" key="1">
    <source>
        <dbReference type="SAM" id="Phobius"/>
    </source>
</evidence>
<evidence type="ECO:0000313" key="3">
    <source>
        <dbReference type="Proteomes" id="UP000002675"/>
    </source>
</evidence>
<dbReference type="HOGENOM" id="CLU_055621_0_0_6"/>
<feature type="transmembrane region" description="Helical" evidence="1">
    <location>
        <begin position="229"/>
        <end position="251"/>
    </location>
</feature>
<dbReference type="AlphaFoldDB" id="Q7MG97"/>